<dbReference type="SUPFAM" id="SSF55785">
    <property type="entry name" value="PYP-like sensor domain (PAS domain)"/>
    <property type="match status" value="1"/>
</dbReference>
<evidence type="ECO:0000313" key="4">
    <source>
        <dbReference type="Proteomes" id="UP000054024"/>
    </source>
</evidence>
<dbReference type="RefSeq" id="WP_062147679.1">
    <property type="nucleotide sequence ID" value="NZ_KQ947986.1"/>
</dbReference>
<dbReference type="OrthoDB" id="4318906at2"/>
<comment type="caution">
    <text evidence="3">The sequence shown here is derived from an EMBL/GenBank/DDBJ whole genome shotgun (WGS) entry which is preliminary data.</text>
</comment>
<evidence type="ECO:0000259" key="1">
    <source>
        <dbReference type="Pfam" id="PF08448"/>
    </source>
</evidence>
<dbReference type="InterPro" id="IPR003018">
    <property type="entry name" value="GAF"/>
</dbReference>
<dbReference type="Pfam" id="PF13185">
    <property type="entry name" value="GAF_2"/>
    <property type="match status" value="1"/>
</dbReference>
<accession>A0A117PER1</accession>
<sequence>MAQTDEFGEELADFVRRVAELKAARSLSGGDLPTVLDAAIFELDHVADQLWPWYERLSSGRLPRTASSDRQEQHLLRAVFQRFPLPVALVDREAVVRRLNFAATSFTGVRAGYATGRPLTGFLAHADRAAFRSQAAAVARGEGDRSLTVHLQQRPSARVHATLAAVRPSGEPHTTVLVVLQPGDLPASGAPAPAATSALQVPDLTEATRHAALMDLLDEMTTTLLTAARGDREAVLRQAAQVLHGRFADWVIVDTGTAGTGTSGLSRTAVLAPSEEEAKALAAQAPTRCPLVLETARTGSAAVQVRPADPDAFGHDPQGAPVLVQANVTSLLCVPLAVEGTVHGVLTLFRCGARLAFSMAEAQAMDMMSRHMSLAVAATS</sequence>
<dbReference type="STRING" id="146536.AQI70_12495"/>
<organism evidence="3 4">
    <name type="scientific">Streptomyces curacoi</name>
    <dbReference type="NCBI Taxonomy" id="146536"/>
    <lineage>
        <taxon>Bacteria</taxon>
        <taxon>Bacillati</taxon>
        <taxon>Actinomycetota</taxon>
        <taxon>Actinomycetes</taxon>
        <taxon>Kitasatosporales</taxon>
        <taxon>Streptomycetaceae</taxon>
        <taxon>Streptomyces</taxon>
    </lineage>
</organism>
<name>A0A117PER1_9ACTN</name>
<feature type="domain" description="PAS fold-4" evidence="1">
    <location>
        <begin position="82"/>
        <end position="178"/>
    </location>
</feature>
<dbReference type="EMBL" id="LMWJ01000007">
    <property type="protein sequence ID" value="KUM78295.1"/>
    <property type="molecule type" value="Genomic_DNA"/>
</dbReference>
<dbReference type="AlphaFoldDB" id="A0A117PER1"/>
<evidence type="ECO:0000259" key="2">
    <source>
        <dbReference type="Pfam" id="PF13185"/>
    </source>
</evidence>
<keyword evidence="4" id="KW-1185">Reference proteome</keyword>
<dbReference type="InterPro" id="IPR029016">
    <property type="entry name" value="GAF-like_dom_sf"/>
</dbReference>
<dbReference type="Pfam" id="PF08448">
    <property type="entry name" value="PAS_4"/>
    <property type="match status" value="1"/>
</dbReference>
<dbReference type="InterPro" id="IPR013656">
    <property type="entry name" value="PAS_4"/>
</dbReference>
<gene>
    <name evidence="3" type="ORF">AQI70_12495</name>
</gene>
<feature type="domain" description="GAF" evidence="2">
    <location>
        <begin position="234"/>
        <end position="376"/>
    </location>
</feature>
<protein>
    <submittedName>
        <fullName evidence="3">PAS domain protein</fullName>
    </submittedName>
</protein>
<dbReference type="InterPro" id="IPR035965">
    <property type="entry name" value="PAS-like_dom_sf"/>
</dbReference>
<dbReference type="Gene3D" id="3.30.450.40">
    <property type="match status" value="1"/>
</dbReference>
<proteinExistence type="predicted"/>
<reference evidence="3 4" key="1">
    <citation type="submission" date="2015-10" db="EMBL/GenBank/DDBJ databases">
        <title>Draft genome sequence of Streptomyces curacoi DSM 40107, type strain for the species Streptomyces curacoi.</title>
        <authorList>
            <person name="Ruckert C."/>
            <person name="Winkler A."/>
            <person name="Kalinowski J."/>
            <person name="Kampfer P."/>
            <person name="Glaeser S."/>
        </authorList>
    </citation>
    <scope>NUCLEOTIDE SEQUENCE [LARGE SCALE GENOMIC DNA]</scope>
    <source>
        <strain evidence="3 4">DSM 40107</strain>
    </source>
</reference>
<dbReference type="SUPFAM" id="SSF55781">
    <property type="entry name" value="GAF domain-like"/>
    <property type="match status" value="1"/>
</dbReference>
<evidence type="ECO:0000313" key="3">
    <source>
        <dbReference type="EMBL" id="KUM78295.1"/>
    </source>
</evidence>
<dbReference type="Proteomes" id="UP000054024">
    <property type="component" value="Unassembled WGS sequence"/>
</dbReference>
<dbReference type="Gene3D" id="3.30.450.20">
    <property type="entry name" value="PAS domain"/>
    <property type="match status" value="1"/>
</dbReference>